<feature type="transmembrane region" description="Helical" evidence="1">
    <location>
        <begin position="42"/>
        <end position="60"/>
    </location>
</feature>
<dbReference type="RefSeq" id="WP_008330459.1">
    <property type="nucleotide sequence ID" value="NZ_CH902578.1"/>
</dbReference>
<protein>
    <recommendedName>
        <fullName evidence="4">Integral membrane protein</fullName>
    </recommendedName>
</protein>
<sequence length="183" mass="20812">MPYEWDIPIREAPAFEAPGEAEGGAPIARLHLWPYRSLPKRGFAFAIGFAYVMLMIPLSAFVGTLALWWLLGPGLIAIFGLWWFIGKSYRDGEILEELTIWTDRMHLSRTGPRRQHAEWDANPHWVSVQVHKDGGPVKHYLTLKGNGREVEIGSFLSEDERPLLREELERALVLAKSRRGPGN</sequence>
<keyword evidence="1" id="KW-0472">Membrane</keyword>
<keyword evidence="3" id="KW-1185">Reference proteome</keyword>
<dbReference type="InterPro" id="IPR019253">
    <property type="entry name" value="DUF2244_TM"/>
</dbReference>
<dbReference type="Pfam" id="PF10003">
    <property type="entry name" value="DUF2244"/>
    <property type="match status" value="1"/>
</dbReference>
<evidence type="ECO:0000256" key="1">
    <source>
        <dbReference type="SAM" id="Phobius"/>
    </source>
</evidence>
<keyword evidence="1" id="KW-0812">Transmembrane</keyword>
<keyword evidence="1" id="KW-1133">Transmembrane helix</keyword>
<evidence type="ECO:0000313" key="2">
    <source>
        <dbReference type="EMBL" id="EAQ12178.1"/>
    </source>
</evidence>
<dbReference type="EMBL" id="AAMT01000009">
    <property type="protein sequence ID" value="EAQ12178.1"/>
    <property type="molecule type" value="Genomic_DNA"/>
</dbReference>
<feature type="transmembrane region" description="Helical" evidence="1">
    <location>
        <begin position="66"/>
        <end position="85"/>
    </location>
</feature>
<comment type="caution">
    <text evidence="2">The sequence shown here is derived from an EMBL/GenBank/DDBJ whole genome shotgun (WGS) entry which is preliminary data.</text>
</comment>
<dbReference type="OrthoDB" id="9808190at2"/>
<name>A3VHI7_9RHOB</name>
<accession>A3VHI7</accession>
<dbReference type="AlphaFoldDB" id="A3VHI7"/>
<dbReference type="STRING" id="314271.RB2654_08232"/>
<organism evidence="2 3">
    <name type="scientific">Maritimibacter alkaliphilus HTCC2654</name>
    <dbReference type="NCBI Taxonomy" id="314271"/>
    <lineage>
        <taxon>Bacteria</taxon>
        <taxon>Pseudomonadati</taxon>
        <taxon>Pseudomonadota</taxon>
        <taxon>Alphaproteobacteria</taxon>
        <taxon>Rhodobacterales</taxon>
        <taxon>Roseobacteraceae</taxon>
        <taxon>Maritimibacter</taxon>
    </lineage>
</organism>
<evidence type="ECO:0008006" key="4">
    <source>
        <dbReference type="Google" id="ProtNLM"/>
    </source>
</evidence>
<gene>
    <name evidence="2" type="ORF">RB2654_08232</name>
</gene>
<dbReference type="HOGENOM" id="CLU_096000_1_0_5"/>
<dbReference type="eggNOG" id="COG5488">
    <property type="taxonomic scope" value="Bacteria"/>
</dbReference>
<evidence type="ECO:0000313" key="3">
    <source>
        <dbReference type="Proteomes" id="UP000002931"/>
    </source>
</evidence>
<reference evidence="2 3" key="1">
    <citation type="journal article" date="2010" name="J. Bacteriol.">
        <title>Genome sequences of Pelagibaca bermudensis HTCC2601T and Maritimibacter alkaliphilus HTCC2654T, the type strains of two marine Roseobacter genera.</title>
        <authorList>
            <person name="Thrash J.C."/>
            <person name="Cho J.C."/>
            <person name="Ferriera S."/>
            <person name="Johnson J."/>
            <person name="Vergin K.L."/>
            <person name="Giovannoni S.J."/>
        </authorList>
    </citation>
    <scope>NUCLEOTIDE SEQUENCE [LARGE SCALE GENOMIC DNA]</scope>
    <source>
        <strain evidence="2 3">HTCC2654</strain>
    </source>
</reference>
<proteinExistence type="predicted"/>
<dbReference type="Proteomes" id="UP000002931">
    <property type="component" value="Unassembled WGS sequence"/>
</dbReference>